<dbReference type="EMBL" id="MBTF01000001">
    <property type="protein sequence ID" value="OOQ62148.1"/>
    <property type="molecule type" value="Genomic_DNA"/>
</dbReference>
<evidence type="ECO:0008006" key="12">
    <source>
        <dbReference type="Google" id="ProtNLM"/>
    </source>
</evidence>
<proteinExistence type="inferred from homology"/>
<feature type="transmembrane region" description="Helical" evidence="9">
    <location>
        <begin position="230"/>
        <end position="248"/>
    </location>
</feature>
<keyword evidence="4 9" id="KW-0812">Transmembrane</keyword>
<dbReference type="GO" id="GO:0005886">
    <property type="term" value="C:plasma membrane"/>
    <property type="evidence" value="ECO:0007669"/>
    <property type="project" value="UniProtKB-SubCell"/>
</dbReference>
<keyword evidence="5 9" id="KW-1133">Transmembrane helix</keyword>
<dbReference type="PANTHER" id="PTHR33281">
    <property type="entry name" value="UPF0187 PROTEIN YNEE"/>
    <property type="match status" value="1"/>
</dbReference>
<gene>
    <name evidence="10" type="ORF">BC343_03605</name>
</gene>
<dbReference type="InterPro" id="IPR044669">
    <property type="entry name" value="YneE/VCCN1/2-like"/>
</dbReference>
<accession>A0A1S9PNK2</accession>
<feature type="transmembrane region" description="Helical" evidence="9">
    <location>
        <begin position="20"/>
        <end position="37"/>
    </location>
</feature>
<keyword evidence="3" id="KW-1003">Cell membrane</keyword>
<comment type="similarity">
    <text evidence="8">Belongs to the anion channel-forming bestrophin (TC 1.A.46) family.</text>
</comment>
<organism evidence="10 11">
    <name type="scientific">Mucilaginibacter pedocola</name>
    <dbReference type="NCBI Taxonomy" id="1792845"/>
    <lineage>
        <taxon>Bacteria</taxon>
        <taxon>Pseudomonadati</taxon>
        <taxon>Bacteroidota</taxon>
        <taxon>Sphingobacteriia</taxon>
        <taxon>Sphingobacteriales</taxon>
        <taxon>Sphingobacteriaceae</taxon>
        <taxon>Mucilaginibacter</taxon>
    </lineage>
</organism>
<dbReference type="GO" id="GO:0005254">
    <property type="term" value="F:chloride channel activity"/>
    <property type="evidence" value="ECO:0007669"/>
    <property type="project" value="InterPro"/>
</dbReference>
<evidence type="ECO:0000256" key="6">
    <source>
        <dbReference type="ARBA" id="ARBA00023065"/>
    </source>
</evidence>
<dbReference type="RefSeq" id="WP_078346345.1">
    <property type="nucleotide sequence ID" value="NZ_MBTF01000001.1"/>
</dbReference>
<protein>
    <recommendedName>
        <fullName evidence="12">Bestrophin</fullName>
    </recommendedName>
</protein>
<feature type="transmembrane region" description="Helical" evidence="9">
    <location>
        <begin position="43"/>
        <end position="62"/>
    </location>
</feature>
<evidence type="ECO:0000256" key="1">
    <source>
        <dbReference type="ARBA" id="ARBA00004651"/>
    </source>
</evidence>
<dbReference type="Proteomes" id="UP000189739">
    <property type="component" value="Unassembled WGS sequence"/>
</dbReference>
<reference evidence="10 11" key="1">
    <citation type="submission" date="2016-07" db="EMBL/GenBank/DDBJ databases">
        <title>Genomic analysis of zinc-resistant bacterium Mucilaginibacter pedocola TBZ30.</title>
        <authorList>
            <person name="Huang J."/>
            <person name="Tang J."/>
        </authorList>
    </citation>
    <scope>NUCLEOTIDE SEQUENCE [LARGE SCALE GENOMIC DNA]</scope>
    <source>
        <strain evidence="10 11">TBZ30</strain>
    </source>
</reference>
<keyword evidence="11" id="KW-1185">Reference proteome</keyword>
<dbReference type="PANTHER" id="PTHR33281:SF19">
    <property type="entry name" value="VOLTAGE-DEPENDENT ANION CHANNEL-FORMING PROTEIN YNEE"/>
    <property type="match status" value="1"/>
</dbReference>
<evidence type="ECO:0000256" key="7">
    <source>
        <dbReference type="ARBA" id="ARBA00023136"/>
    </source>
</evidence>
<comment type="subcellular location">
    <subcellularLocation>
        <location evidence="1">Cell membrane</location>
        <topology evidence="1">Multi-pass membrane protein</topology>
    </subcellularLocation>
</comment>
<sequence>MLLKDNIPVKYVVGKIKGELLLVAAYAVLIAAFHHYFPTLRISIPIAVPSILATIISLLLAFRSNQAYDRWWEARGIWGAIVNDSRSLTRQLITFLDSGNEEAEHFKNRFVKRQIAWCYALSQSLRGQNAYVRSAELLVDEEVKFTRRYSNMPNSLMKLHGLDTRLAYKNGWLTDYQQVEVDRTLTRLCDAMGKCERIKNTVFPSTYSLYIHFCLYLFIMLLPFGLIEYFGLFEVPLIIAIAAAFLLVEKMAIHLQDPFENKPSDTPTTAISQTIERDLKQMLNDSNLEAVSLPNKTVRDEAKVFYIL</sequence>
<keyword evidence="7 9" id="KW-0472">Membrane</keyword>
<evidence type="ECO:0000313" key="10">
    <source>
        <dbReference type="EMBL" id="OOQ62148.1"/>
    </source>
</evidence>
<evidence type="ECO:0000256" key="3">
    <source>
        <dbReference type="ARBA" id="ARBA00022475"/>
    </source>
</evidence>
<evidence type="ECO:0000256" key="2">
    <source>
        <dbReference type="ARBA" id="ARBA00022448"/>
    </source>
</evidence>
<dbReference type="Pfam" id="PF25539">
    <property type="entry name" value="Bestrophin_2"/>
    <property type="match status" value="1"/>
</dbReference>
<comment type="caution">
    <text evidence="10">The sequence shown here is derived from an EMBL/GenBank/DDBJ whole genome shotgun (WGS) entry which is preliminary data.</text>
</comment>
<evidence type="ECO:0000313" key="11">
    <source>
        <dbReference type="Proteomes" id="UP000189739"/>
    </source>
</evidence>
<evidence type="ECO:0000256" key="8">
    <source>
        <dbReference type="ARBA" id="ARBA00034708"/>
    </source>
</evidence>
<feature type="transmembrane region" description="Helical" evidence="9">
    <location>
        <begin position="207"/>
        <end position="224"/>
    </location>
</feature>
<evidence type="ECO:0000256" key="4">
    <source>
        <dbReference type="ARBA" id="ARBA00022692"/>
    </source>
</evidence>
<evidence type="ECO:0000256" key="9">
    <source>
        <dbReference type="SAM" id="Phobius"/>
    </source>
</evidence>
<keyword evidence="2" id="KW-0813">Transport</keyword>
<dbReference type="STRING" id="1792845.BC343_03605"/>
<dbReference type="AlphaFoldDB" id="A0A1S9PNK2"/>
<name>A0A1S9PNK2_9SPHI</name>
<keyword evidence="6" id="KW-0406">Ion transport</keyword>
<dbReference type="OrthoDB" id="445589at2"/>
<evidence type="ECO:0000256" key="5">
    <source>
        <dbReference type="ARBA" id="ARBA00022989"/>
    </source>
</evidence>